<feature type="coiled-coil region" evidence="1">
    <location>
        <begin position="91"/>
        <end position="146"/>
    </location>
</feature>
<protein>
    <submittedName>
        <fullName evidence="2">Uncharacterized protein</fullName>
    </submittedName>
</protein>
<gene>
    <name evidence="2" type="ORF">CWB74_04050</name>
</gene>
<dbReference type="AlphaFoldDB" id="A0AAQ2EWX5"/>
<proteinExistence type="predicted"/>
<dbReference type="EMBL" id="PNEL01000011">
    <property type="protein sequence ID" value="TMN80248.1"/>
    <property type="molecule type" value="Genomic_DNA"/>
</dbReference>
<evidence type="ECO:0000256" key="1">
    <source>
        <dbReference type="SAM" id="Coils"/>
    </source>
</evidence>
<dbReference type="RefSeq" id="WP_045963427.1">
    <property type="nucleotide sequence ID" value="NZ_JXXW01000022.1"/>
</dbReference>
<sequence length="176" mass="20457">MRAVEKHPSFVEHLFNDSRVRKYGMMVLVHGVKGATKKINLAALYVDAALSAFEAVNSYLKYAKECEKTKQILSENRKIKSQLDTQLKILKIKQDTNLKESQARIDELNRRIQLSQDQRTNLLTQIKKHLQIVKIMQKKLKEERENGVNFKQLQQAQQALDHLLRSSLLFITNNVE</sequence>
<accession>A0AAQ2EWX5</accession>
<evidence type="ECO:0000313" key="2">
    <source>
        <dbReference type="EMBL" id="TMN80248.1"/>
    </source>
</evidence>
<keyword evidence="1" id="KW-0175">Coiled coil</keyword>
<organism evidence="2 3">
    <name type="scientific">Pseudoalteromonas piscicida</name>
    <dbReference type="NCBI Taxonomy" id="43662"/>
    <lineage>
        <taxon>Bacteria</taxon>
        <taxon>Pseudomonadati</taxon>
        <taxon>Pseudomonadota</taxon>
        <taxon>Gammaproteobacteria</taxon>
        <taxon>Alteromonadales</taxon>
        <taxon>Pseudoalteromonadaceae</taxon>
        <taxon>Pseudoalteromonas</taxon>
    </lineage>
</organism>
<evidence type="ECO:0000313" key="3">
    <source>
        <dbReference type="Proteomes" id="UP000305423"/>
    </source>
</evidence>
<name>A0AAQ2EWX5_PSEO7</name>
<dbReference type="Proteomes" id="UP000305423">
    <property type="component" value="Unassembled WGS sequence"/>
</dbReference>
<reference evidence="3" key="2">
    <citation type="submission" date="2019-06" db="EMBL/GenBank/DDBJ databases">
        <title>Co-occurence of chitin degradation, pigmentation and bioactivity in marine Pseudoalteromonas.</title>
        <authorList>
            <person name="Sonnenschein E.C."/>
            <person name="Bech P.K."/>
        </authorList>
    </citation>
    <scope>NUCLEOTIDE SEQUENCE [LARGE SCALE GENOMIC DNA]</scope>
    <source>
        <strain evidence="3">S1607</strain>
    </source>
</reference>
<comment type="caution">
    <text evidence="2">The sequence shown here is derived from an EMBL/GenBank/DDBJ whole genome shotgun (WGS) entry which is preliminary data.</text>
</comment>
<reference evidence="2 3" key="1">
    <citation type="submission" date="2017-12" db="EMBL/GenBank/DDBJ databases">
        <authorList>
            <person name="Paulsen S."/>
            <person name="Gram L.K."/>
        </authorList>
    </citation>
    <scope>NUCLEOTIDE SEQUENCE [LARGE SCALE GENOMIC DNA]</scope>
    <source>
        <strain evidence="2 3">S1607</strain>
    </source>
</reference>